<evidence type="ECO:0000313" key="5">
    <source>
        <dbReference type="EMBL" id="ABK52185.1"/>
    </source>
</evidence>
<dbReference type="Gene3D" id="3.40.630.190">
    <property type="entry name" value="LCP protein"/>
    <property type="match status" value="1"/>
</dbReference>
<protein>
    <submittedName>
        <fullName evidence="5">Cell envelope-related transcriptional attenuator</fullName>
    </submittedName>
</protein>
<dbReference type="PANTHER" id="PTHR33392:SF6">
    <property type="entry name" value="POLYISOPRENYL-TEICHOIC ACID--PEPTIDOGLYCAN TEICHOIC ACID TRANSFERASE TAGU"/>
    <property type="match status" value="1"/>
</dbReference>
<name>A0LRX5_ACIC1</name>
<dbReference type="STRING" id="351607.Acel_0411"/>
<dbReference type="AlphaFoldDB" id="A0LRX5"/>
<feature type="compositionally biased region" description="Polar residues" evidence="2">
    <location>
        <begin position="508"/>
        <end position="520"/>
    </location>
</feature>
<dbReference type="NCBIfam" id="TIGR00350">
    <property type="entry name" value="lytR_cpsA_psr"/>
    <property type="match status" value="1"/>
</dbReference>
<dbReference type="PANTHER" id="PTHR33392">
    <property type="entry name" value="POLYISOPRENYL-TEICHOIC ACID--PEPTIDOGLYCAN TEICHOIC ACID TRANSFERASE TAGU"/>
    <property type="match status" value="1"/>
</dbReference>
<evidence type="ECO:0000256" key="2">
    <source>
        <dbReference type="SAM" id="MobiDB-lite"/>
    </source>
</evidence>
<reference evidence="5 6" key="1">
    <citation type="journal article" date="2009" name="Genome Res.">
        <title>Complete genome of the cellulolytic thermophile Acidothermus cellulolyticus 11B provides insights into its ecophysiological and evolutionary adaptations.</title>
        <authorList>
            <person name="Barabote R.D."/>
            <person name="Xie G."/>
            <person name="Leu D.H."/>
            <person name="Normand P."/>
            <person name="Necsulea A."/>
            <person name="Daubin V."/>
            <person name="Medigue C."/>
            <person name="Adney W.S."/>
            <person name="Xu X.C."/>
            <person name="Lapidus A."/>
            <person name="Parales R.E."/>
            <person name="Detter C."/>
            <person name="Pujic P."/>
            <person name="Bruce D."/>
            <person name="Lavire C."/>
            <person name="Challacombe J.F."/>
            <person name="Brettin T.S."/>
            <person name="Berry A.M."/>
        </authorList>
    </citation>
    <scope>NUCLEOTIDE SEQUENCE [LARGE SCALE GENOMIC DNA]</scope>
    <source>
        <strain evidence="6">ATCC 43068 / DSM 8971 / 11B</strain>
    </source>
</reference>
<dbReference type="EMBL" id="CP000481">
    <property type="protein sequence ID" value="ABK52185.1"/>
    <property type="molecule type" value="Genomic_DNA"/>
</dbReference>
<dbReference type="HOGENOM" id="CLU_016455_0_3_11"/>
<evidence type="ECO:0000256" key="1">
    <source>
        <dbReference type="ARBA" id="ARBA00006068"/>
    </source>
</evidence>
<keyword evidence="6" id="KW-1185">Reference proteome</keyword>
<comment type="similarity">
    <text evidence="1">Belongs to the LytR/CpsA/Psr (LCP) family.</text>
</comment>
<dbReference type="RefSeq" id="WP_011719248.1">
    <property type="nucleotide sequence ID" value="NC_008578.1"/>
</dbReference>
<feature type="region of interest" description="Disordered" evidence="2">
    <location>
        <begin position="71"/>
        <end position="90"/>
    </location>
</feature>
<dbReference type="InterPro" id="IPR050922">
    <property type="entry name" value="LytR/CpsA/Psr_CW_biosynth"/>
</dbReference>
<proteinExistence type="inferred from homology"/>
<dbReference type="Pfam" id="PF03816">
    <property type="entry name" value="LytR_cpsA_psr"/>
    <property type="match status" value="1"/>
</dbReference>
<sequence length="520" mass="54757">MKRPASPRSLLDPLGEEAAYQRSMRRRRIAGRVLVGFLALVVLAGAVAAAGIHNILSKVRHQPSLDTVIGATARPSKAPPPASGGSPENILVLGVDSRLGENSSFQPTTGPAQTETLSDTAILVHLSADGKHVTLVSIPRDSVVNIPSCRRVDANGQPLSDSAGNPLYTKPVQALFNEAIQLGGPACSVKTLETLTGIYIDHYLEIDFEGVIKMSNALGGVPLTICSPIHDAHTGLNLPAGPVLLKGQQALAFVRARYGLTGGDDLHRIQRQQQFMAAMVRKALSTSNFFDPVHMYEFYSAVAGSITTDMSSSQLINLAMRYRHINTQNIVFATVPTYPAPKGDKWYYHLYWSTDEADLLFRYIRDDQPLNATPSGGHNVATITVPPSEVTVEVLNGTATNGLARQVADQLAAEGFRIAGVGNASSIPVAKTTISYPASRTDSMKTLAGALAVTPQETLDTSASNVLVLTIGTDWAGLAASSPTPSPALSASPGSPSATPSLGPLGVPTTNAADTQCVQG</sequence>
<dbReference type="InterPro" id="IPR004474">
    <property type="entry name" value="LytR_CpsA_psr"/>
</dbReference>
<dbReference type="InParanoid" id="A0LRX5"/>
<gene>
    <name evidence="5" type="ordered locus">Acel_0411</name>
</gene>
<dbReference type="Proteomes" id="UP000008221">
    <property type="component" value="Chromosome"/>
</dbReference>
<dbReference type="eggNOG" id="COG1316">
    <property type="taxonomic scope" value="Bacteria"/>
</dbReference>
<dbReference type="InterPro" id="IPR027381">
    <property type="entry name" value="LytR/CpsA/Psr_C"/>
</dbReference>
<evidence type="ECO:0000259" key="4">
    <source>
        <dbReference type="Pfam" id="PF13399"/>
    </source>
</evidence>
<dbReference type="OrthoDB" id="5168236at2"/>
<feature type="compositionally biased region" description="Low complexity" evidence="2">
    <location>
        <begin position="480"/>
        <end position="506"/>
    </location>
</feature>
<dbReference type="KEGG" id="ace:Acel_0411"/>
<feature type="domain" description="LytR/CpsA/Psr regulator C-terminal" evidence="4">
    <location>
        <begin position="389"/>
        <end position="475"/>
    </location>
</feature>
<dbReference type="Pfam" id="PF13399">
    <property type="entry name" value="LytR_C"/>
    <property type="match status" value="1"/>
</dbReference>
<dbReference type="Gene3D" id="3.30.70.2390">
    <property type="match status" value="1"/>
</dbReference>
<evidence type="ECO:0000259" key="3">
    <source>
        <dbReference type="Pfam" id="PF03816"/>
    </source>
</evidence>
<feature type="domain" description="Cell envelope-related transcriptional attenuator" evidence="3">
    <location>
        <begin position="118"/>
        <end position="284"/>
    </location>
</feature>
<feature type="region of interest" description="Disordered" evidence="2">
    <location>
        <begin position="480"/>
        <end position="520"/>
    </location>
</feature>
<organism evidence="5 6">
    <name type="scientific">Acidothermus cellulolyticus (strain ATCC 43068 / DSM 8971 / 11B)</name>
    <dbReference type="NCBI Taxonomy" id="351607"/>
    <lineage>
        <taxon>Bacteria</taxon>
        <taxon>Bacillati</taxon>
        <taxon>Actinomycetota</taxon>
        <taxon>Actinomycetes</taxon>
        <taxon>Acidothermales</taxon>
        <taxon>Acidothermaceae</taxon>
        <taxon>Acidothermus</taxon>
    </lineage>
</organism>
<evidence type="ECO:0000313" key="6">
    <source>
        <dbReference type="Proteomes" id="UP000008221"/>
    </source>
</evidence>
<accession>A0LRX5</accession>